<evidence type="ECO:0000259" key="1">
    <source>
        <dbReference type="PROSITE" id="PS50280"/>
    </source>
</evidence>
<organism evidence="2 3">
    <name type="scientific">Anthostomella pinea</name>
    <dbReference type="NCBI Taxonomy" id="933095"/>
    <lineage>
        <taxon>Eukaryota</taxon>
        <taxon>Fungi</taxon>
        <taxon>Dikarya</taxon>
        <taxon>Ascomycota</taxon>
        <taxon>Pezizomycotina</taxon>
        <taxon>Sordariomycetes</taxon>
        <taxon>Xylariomycetidae</taxon>
        <taxon>Xylariales</taxon>
        <taxon>Xylariaceae</taxon>
        <taxon>Anthostomella</taxon>
    </lineage>
</organism>
<dbReference type="Pfam" id="PF00856">
    <property type="entry name" value="SET"/>
    <property type="match status" value="1"/>
</dbReference>
<dbReference type="PANTHER" id="PTHR12197">
    <property type="entry name" value="HISTONE-LYSINE N-METHYLTRANSFERASE SMYD"/>
    <property type="match status" value="1"/>
</dbReference>
<reference evidence="2" key="1">
    <citation type="submission" date="2023-10" db="EMBL/GenBank/DDBJ databases">
        <authorList>
            <person name="Hackl T."/>
        </authorList>
    </citation>
    <scope>NUCLEOTIDE SEQUENCE</scope>
</reference>
<gene>
    <name evidence="2" type="ORF">KHLLAP_LOCUS508</name>
</gene>
<dbReference type="EMBL" id="CAUWAG010000003">
    <property type="protein sequence ID" value="CAJ2500040.1"/>
    <property type="molecule type" value="Genomic_DNA"/>
</dbReference>
<dbReference type="PANTHER" id="PTHR12197:SF251">
    <property type="entry name" value="EG:BACR7C10.4 PROTEIN"/>
    <property type="match status" value="1"/>
</dbReference>
<sequence length="309" mass="34998">MFDDVPMGGVTAADAASAASIHPFETYEDLGPEQKAAFHQLSSYRSRRRVRATERNLRKRSLGLRIFTEEEIERYTEVTLIYDSNDFGVESLYQGEPVPLDMSCVYFTASRFNHSCDPNLEWQTWVESPWFTARASRKISAGNELTVSYLGGPMSRAQRQRDLKSGWGFDCACTRCTAAPVDYDTRLEEIVGTQRHAASQTQQGAPVWPPTEDETAPRHARRLQLLEVLQWHGDLHFAYFTAAHFHFERYQALLGSDRAKAMENLRQAVIYQRKSWESGKTAFFAQDPLVAQAGSQLTKWGAVLASEEA</sequence>
<dbReference type="AlphaFoldDB" id="A0AAI8YCT3"/>
<dbReference type="InterPro" id="IPR050869">
    <property type="entry name" value="H3K4_H4K5_MeTrfase"/>
</dbReference>
<keyword evidence="3" id="KW-1185">Reference proteome</keyword>
<proteinExistence type="predicted"/>
<evidence type="ECO:0000313" key="2">
    <source>
        <dbReference type="EMBL" id="CAJ2500040.1"/>
    </source>
</evidence>
<evidence type="ECO:0000313" key="3">
    <source>
        <dbReference type="Proteomes" id="UP001295740"/>
    </source>
</evidence>
<protein>
    <submittedName>
        <fullName evidence="2">Uu.00g028930.m01.CDS01</fullName>
    </submittedName>
</protein>
<dbReference type="InterPro" id="IPR046341">
    <property type="entry name" value="SET_dom_sf"/>
</dbReference>
<dbReference type="PROSITE" id="PS50280">
    <property type="entry name" value="SET"/>
    <property type="match status" value="1"/>
</dbReference>
<name>A0AAI8YCT3_9PEZI</name>
<accession>A0AAI8YCT3</accession>
<dbReference type="Gene3D" id="2.170.270.10">
    <property type="entry name" value="SET domain"/>
    <property type="match status" value="1"/>
</dbReference>
<feature type="domain" description="SET" evidence="1">
    <location>
        <begin position="39"/>
        <end position="150"/>
    </location>
</feature>
<dbReference type="CDD" id="cd20071">
    <property type="entry name" value="SET_SMYD"/>
    <property type="match status" value="1"/>
</dbReference>
<dbReference type="Proteomes" id="UP001295740">
    <property type="component" value="Unassembled WGS sequence"/>
</dbReference>
<dbReference type="SUPFAM" id="SSF82199">
    <property type="entry name" value="SET domain"/>
    <property type="match status" value="1"/>
</dbReference>
<dbReference type="InterPro" id="IPR001214">
    <property type="entry name" value="SET_dom"/>
</dbReference>
<comment type="caution">
    <text evidence="2">The sequence shown here is derived from an EMBL/GenBank/DDBJ whole genome shotgun (WGS) entry which is preliminary data.</text>
</comment>
<dbReference type="GO" id="GO:0005634">
    <property type="term" value="C:nucleus"/>
    <property type="evidence" value="ECO:0007669"/>
    <property type="project" value="TreeGrafter"/>
</dbReference>